<keyword evidence="2" id="KW-1185">Reference proteome</keyword>
<dbReference type="EMBL" id="SIHJ01000001">
    <property type="protein sequence ID" value="TWT38296.1"/>
    <property type="molecule type" value="Genomic_DNA"/>
</dbReference>
<dbReference type="RefSeq" id="WP_146565721.1">
    <property type="nucleotide sequence ID" value="NZ_SIHJ01000001.1"/>
</dbReference>
<dbReference type="AlphaFoldDB" id="A0A5C5VI65"/>
<comment type="caution">
    <text evidence="1">The sequence shown here is derived from an EMBL/GenBank/DDBJ whole genome shotgun (WGS) entry which is preliminary data.</text>
</comment>
<organism evidence="1 2">
    <name type="scientific">Posidoniimonas corsicana</name>
    <dbReference type="NCBI Taxonomy" id="1938618"/>
    <lineage>
        <taxon>Bacteria</taxon>
        <taxon>Pseudomonadati</taxon>
        <taxon>Planctomycetota</taxon>
        <taxon>Planctomycetia</taxon>
        <taxon>Pirellulales</taxon>
        <taxon>Lacipirellulaceae</taxon>
        <taxon>Posidoniimonas</taxon>
    </lineage>
</organism>
<proteinExistence type="predicted"/>
<protein>
    <submittedName>
        <fullName evidence="1">Uncharacterized protein</fullName>
    </submittedName>
</protein>
<sequence length="92" mass="10475">MGWGRTLLLGDIGNRLDIADTERDVARLRRNMRSQSFVDQAQDDRLEQLERENDQLKLYVASLLRLLVAKGTLAEDELAAFVDIIDAEAEED</sequence>
<accession>A0A5C5VI65</accession>
<dbReference type="OrthoDB" id="5147591at2"/>
<name>A0A5C5VI65_9BACT</name>
<evidence type="ECO:0000313" key="1">
    <source>
        <dbReference type="EMBL" id="TWT38296.1"/>
    </source>
</evidence>
<evidence type="ECO:0000313" key="2">
    <source>
        <dbReference type="Proteomes" id="UP000316714"/>
    </source>
</evidence>
<gene>
    <name evidence="1" type="ORF">KOR34_32650</name>
</gene>
<dbReference type="Proteomes" id="UP000316714">
    <property type="component" value="Unassembled WGS sequence"/>
</dbReference>
<reference evidence="1 2" key="1">
    <citation type="submission" date="2019-02" db="EMBL/GenBank/DDBJ databases">
        <title>Deep-cultivation of Planctomycetes and their phenomic and genomic characterization uncovers novel biology.</title>
        <authorList>
            <person name="Wiegand S."/>
            <person name="Jogler M."/>
            <person name="Boedeker C."/>
            <person name="Pinto D."/>
            <person name="Vollmers J."/>
            <person name="Rivas-Marin E."/>
            <person name="Kohn T."/>
            <person name="Peeters S.H."/>
            <person name="Heuer A."/>
            <person name="Rast P."/>
            <person name="Oberbeckmann S."/>
            <person name="Bunk B."/>
            <person name="Jeske O."/>
            <person name="Meyerdierks A."/>
            <person name="Storesund J.E."/>
            <person name="Kallscheuer N."/>
            <person name="Luecker S."/>
            <person name="Lage O.M."/>
            <person name="Pohl T."/>
            <person name="Merkel B.J."/>
            <person name="Hornburger P."/>
            <person name="Mueller R.-W."/>
            <person name="Bruemmer F."/>
            <person name="Labrenz M."/>
            <person name="Spormann A.M."/>
            <person name="Op Den Camp H."/>
            <person name="Overmann J."/>
            <person name="Amann R."/>
            <person name="Jetten M.S.M."/>
            <person name="Mascher T."/>
            <person name="Medema M.H."/>
            <person name="Devos D.P."/>
            <person name="Kaster A.-K."/>
            <person name="Ovreas L."/>
            <person name="Rohde M."/>
            <person name="Galperin M.Y."/>
            <person name="Jogler C."/>
        </authorList>
    </citation>
    <scope>NUCLEOTIDE SEQUENCE [LARGE SCALE GENOMIC DNA]</scope>
    <source>
        <strain evidence="1 2">KOR34</strain>
    </source>
</reference>